<dbReference type="SMART" id="SM00657">
    <property type="entry name" value="RPOL4c"/>
    <property type="match status" value="1"/>
</dbReference>
<dbReference type="Gene3D" id="1.20.1250.40">
    <property type="match status" value="1"/>
</dbReference>
<feature type="region of interest" description="Disordered" evidence="4">
    <location>
        <begin position="1"/>
        <end position="42"/>
    </location>
</feature>
<sequence length="170" mass="18413">MVDEAKPTSAQLAGSSGTSRPAPSARPAGRHRKAAAQDEDATKLQFGEFADGEALTIGEVQTILQISRQAPNVPPPPDNKVYKQTVEYVNEFTNADANVAENMRAALVARPGFLNMFEIAQIMHLRPEKVDVAVALIPSLERYAQGDENEEILQQLLEDVRGIARYGGGV</sequence>
<dbReference type="GO" id="GO:0030880">
    <property type="term" value="C:RNA polymerase complex"/>
    <property type="evidence" value="ECO:0007669"/>
    <property type="project" value="InterPro"/>
</dbReference>
<evidence type="ECO:0000313" key="6">
    <source>
        <dbReference type="EMBL" id="RSH79884.1"/>
    </source>
</evidence>
<name>A0A427XMA9_9TREE</name>
<evidence type="ECO:0000259" key="5">
    <source>
        <dbReference type="SMART" id="SM00657"/>
    </source>
</evidence>
<dbReference type="OrthoDB" id="2186918at2759"/>
<comment type="caution">
    <text evidence="6">The sequence shown here is derived from an EMBL/GenBank/DDBJ whole genome shotgun (WGS) entry which is preliminary data.</text>
</comment>
<evidence type="ECO:0000313" key="7">
    <source>
        <dbReference type="Proteomes" id="UP000279236"/>
    </source>
</evidence>
<dbReference type="PANTHER" id="PTHR21297">
    <property type="entry name" value="DNA-DIRECTED RNA POLYMERASE II"/>
    <property type="match status" value="1"/>
</dbReference>
<comment type="similarity">
    <text evidence="3">Belongs to the eukaryotic RPB4 RNA polymerase subunit family.</text>
</comment>
<dbReference type="SUPFAM" id="SSF47819">
    <property type="entry name" value="HRDC-like"/>
    <property type="match status" value="1"/>
</dbReference>
<proteinExistence type="inferred from homology"/>
<feature type="domain" description="RNA polymerase Rpb4/RPC9 core" evidence="5">
    <location>
        <begin position="47"/>
        <end position="167"/>
    </location>
</feature>
<comment type="subcellular location">
    <subcellularLocation>
        <location evidence="1">Nucleus</location>
    </subcellularLocation>
</comment>
<dbReference type="GO" id="GO:0000166">
    <property type="term" value="F:nucleotide binding"/>
    <property type="evidence" value="ECO:0007669"/>
    <property type="project" value="InterPro"/>
</dbReference>
<organism evidence="6 7">
    <name type="scientific">Apiotrichum porosum</name>
    <dbReference type="NCBI Taxonomy" id="105984"/>
    <lineage>
        <taxon>Eukaryota</taxon>
        <taxon>Fungi</taxon>
        <taxon>Dikarya</taxon>
        <taxon>Basidiomycota</taxon>
        <taxon>Agaricomycotina</taxon>
        <taxon>Tremellomycetes</taxon>
        <taxon>Trichosporonales</taxon>
        <taxon>Trichosporonaceae</taxon>
        <taxon>Apiotrichum</taxon>
    </lineage>
</organism>
<reference evidence="6 7" key="1">
    <citation type="submission" date="2018-11" db="EMBL/GenBank/DDBJ databases">
        <title>Genome sequence of Apiotrichum porosum DSM 27194.</title>
        <authorList>
            <person name="Aliyu H."/>
            <person name="Gorte O."/>
            <person name="Ochsenreither K."/>
        </authorList>
    </citation>
    <scope>NUCLEOTIDE SEQUENCE [LARGE SCALE GENOMIC DNA]</scope>
    <source>
        <strain evidence="6 7">DSM 27194</strain>
    </source>
</reference>
<dbReference type="GO" id="GO:0005634">
    <property type="term" value="C:nucleus"/>
    <property type="evidence" value="ECO:0007669"/>
    <property type="project" value="UniProtKB-SubCell"/>
</dbReference>
<dbReference type="AlphaFoldDB" id="A0A427XMA9"/>
<dbReference type="GO" id="GO:0006352">
    <property type="term" value="P:DNA-templated transcription initiation"/>
    <property type="evidence" value="ECO:0007669"/>
    <property type="project" value="InterPro"/>
</dbReference>
<evidence type="ECO:0000256" key="3">
    <source>
        <dbReference type="ARBA" id="ARBA00025724"/>
    </source>
</evidence>
<feature type="compositionally biased region" description="Polar residues" evidence="4">
    <location>
        <begin position="8"/>
        <end position="21"/>
    </location>
</feature>
<keyword evidence="2" id="KW-0539">Nucleus</keyword>
<evidence type="ECO:0000256" key="2">
    <source>
        <dbReference type="ARBA" id="ARBA00023242"/>
    </source>
</evidence>
<dbReference type="RefSeq" id="XP_028474993.1">
    <property type="nucleotide sequence ID" value="XM_028624825.1"/>
</dbReference>
<evidence type="ECO:0000256" key="1">
    <source>
        <dbReference type="ARBA" id="ARBA00004123"/>
    </source>
</evidence>
<keyword evidence="7" id="KW-1185">Reference proteome</keyword>
<dbReference type="InterPro" id="IPR010997">
    <property type="entry name" value="HRDC-like_sf"/>
</dbReference>
<accession>A0A427XMA9</accession>
<dbReference type="Pfam" id="PF03874">
    <property type="entry name" value="RNA_pol_Rpb4"/>
    <property type="match status" value="1"/>
</dbReference>
<dbReference type="InterPro" id="IPR005574">
    <property type="entry name" value="Rpb4/RPC9"/>
</dbReference>
<dbReference type="InterPro" id="IPR045222">
    <property type="entry name" value="Rpb4-like"/>
</dbReference>
<protein>
    <recommendedName>
        <fullName evidence="5">RNA polymerase Rpb4/RPC9 core domain-containing protein</fullName>
    </recommendedName>
</protein>
<gene>
    <name evidence="6" type="ORF">EHS24_009547</name>
</gene>
<dbReference type="STRING" id="105984.A0A427XMA9"/>
<dbReference type="InterPro" id="IPR038324">
    <property type="entry name" value="Rpb4/RPC9_sf"/>
</dbReference>
<dbReference type="InterPro" id="IPR006590">
    <property type="entry name" value="RNA_pol_Rpb4/RPC9_core"/>
</dbReference>
<dbReference type="Proteomes" id="UP000279236">
    <property type="component" value="Unassembled WGS sequence"/>
</dbReference>
<dbReference type="GeneID" id="39594090"/>
<evidence type="ECO:0000256" key="4">
    <source>
        <dbReference type="SAM" id="MobiDB-lite"/>
    </source>
</evidence>
<dbReference type="EMBL" id="RSCE01000009">
    <property type="protein sequence ID" value="RSH79884.1"/>
    <property type="molecule type" value="Genomic_DNA"/>
</dbReference>